<protein>
    <submittedName>
        <fullName evidence="1">Uncharacterized protein</fullName>
    </submittedName>
</protein>
<sequence>MLSINYIAKHQKNVKENTPDKLEQKQLTFPLSV</sequence>
<accession>A0A0E9XTT2</accession>
<dbReference type="AlphaFoldDB" id="A0A0E9XTT2"/>
<dbReference type="EMBL" id="GBXM01002420">
    <property type="protein sequence ID" value="JAI06158.1"/>
    <property type="molecule type" value="Transcribed_RNA"/>
</dbReference>
<reference evidence="1" key="1">
    <citation type="submission" date="2014-11" db="EMBL/GenBank/DDBJ databases">
        <authorList>
            <person name="Amaro Gonzalez C."/>
        </authorList>
    </citation>
    <scope>NUCLEOTIDE SEQUENCE</scope>
</reference>
<reference evidence="1" key="2">
    <citation type="journal article" date="2015" name="Fish Shellfish Immunol.">
        <title>Early steps in the European eel (Anguilla anguilla)-Vibrio vulnificus interaction in the gills: Role of the RtxA13 toxin.</title>
        <authorList>
            <person name="Callol A."/>
            <person name="Pajuelo D."/>
            <person name="Ebbesson L."/>
            <person name="Teles M."/>
            <person name="MacKenzie S."/>
            <person name="Amaro C."/>
        </authorList>
    </citation>
    <scope>NUCLEOTIDE SEQUENCE</scope>
</reference>
<name>A0A0E9XTT2_ANGAN</name>
<proteinExistence type="predicted"/>
<organism evidence="1">
    <name type="scientific">Anguilla anguilla</name>
    <name type="common">European freshwater eel</name>
    <name type="synonym">Muraena anguilla</name>
    <dbReference type="NCBI Taxonomy" id="7936"/>
    <lineage>
        <taxon>Eukaryota</taxon>
        <taxon>Metazoa</taxon>
        <taxon>Chordata</taxon>
        <taxon>Craniata</taxon>
        <taxon>Vertebrata</taxon>
        <taxon>Euteleostomi</taxon>
        <taxon>Actinopterygii</taxon>
        <taxon>Neopterygii</taxon>
        <taxon>Teleostei</taxon>
        <taxon>Anguilliformes</taxon>
        <taxon>Anguillidae</taxon>
        <taxon>Anguilla</taxon>
    </lineage>
</organism>
<evidence type="ECO:0000313" key="1">
    <source>
        <dbReference type="EMBL" id="JAI06158.1"/>
    </source>
</evidence>